<dbReference type="PANTHER" id="PTHR48079">
    <property type="entry name" value="PROTEIN YEEZ"/>
    <property type="match status" value="1"/>
</dbReference>
<dbReference type="CDD" id="cd05262">
    <property type="entry name" value="SDR_a7"/>
    <property type="match status" value="1"/>
</dbReference>
<dbReference type="Pfam" id="PF01370">
    <property type="entry name" value="Epimerase"/>
    <property type="match status" value="1"/>
</dbReference>
<evidence type="ECO:0000313" key="3">
    <source>
        <dbReference type="EMBL" id="MBE1537024.1"/>
    </source>
</evidence>
<dbReference type="InterPro" id="IPR001509">
    <property type="entry name" value="Epimerase_deHydtase"/>
</dbReference>
<sequence>MRVFVTGASGHIASAVIPELVSAGHSVVGLARSDRSAAAVAAIGAEVRMGDLDDLDGLGAAAREADGVIHLAFKHDAQRSGDLAGAVAADLRAVETIGAALKGSGKPFVGTSATAALVLAGFQGRLTERDTLPGGPRIDAENTVIALAGSHVRSSVVRLPPTVHSLGRYGFVSDLIAIARASRVAGYVGNGANRWPSADTRDVGRLYRLALESAPAGSRLHAIAEEGITLRDTAAAIGRTVGVPVATVSSQDVEQHFGSVSGFVGLDNPVSSRLTRDTLGWAPTRPGLIADLDAHREGADGSVPDSDRDALERNI</sequence>
<evidence type="ECO:0000259" key="2">
    <source>
        <dbReference type="Pfam" id="PF01370"/>
    </source>
</evidence>
<evidence type="ECO:0000313" key="4">
    <source>
        <dbReference type="Proteomes" id="UP000627838"/>
    </source>
</evidence>
<name>A0ABR9K2D8_9ACTN</name>
<dbReference type="InterPro" id="IPR036291">
    <property type="entry name" value="NAD(P)-bd_dom_sf"/>
</dbReference>
<dbReference type="Gene3D" id="3.40.50.720">
    <property type="entry name" value="NAD(P)-binding Rossmann-like Domain"/>
    <property type="match status" value="1"/>
</dbReference>
<feature type="domain" description="NAD-dependent epimerase/dehydratase" evidence="2">
    <location>
        <begin position="3"/>
        <end position="213"/>
    </location>
</feature>
<evidence type="ECO:0000256" key="1">
    <source>
        <dbReference type="SAM" id="MobiDB-lite"/>
    </source>
</evidence>
<keyword evidence="4" id="KW-1185">Reference proteome</keyword>
<dbReference type="PANTHER" id="PTHR48079:SF6">
    <property type="entry name" value="NAD(P)-BINDING DOMAIN-CONTAINING PROTEIN-RELATED"/>
    <property type="match status" value="1"/>
</dbReference>
<proteinExistence type="predicted"/>
<organism evidence="3 4">
    <name type="scientific">Actinomadura algeriensis</name>
    <dbReference type="NCBI Taxonomy" id="1679523"/>
    <lineage>
        <taxon>Bacteria</taxon>
        <taxon>Bacillati</taxon>
        <taxon>Actinomycetota</taxon>
        <taxon>Actinomycetes</taxon>
        <taxon>Streptosporangiales</taxon>
        <taxon>Thermomonosporaceae</taxon>
        <taxon>Actinomadura</taxon>
    </lineage>
</organism>
<reference evidence="3 4" key="1">
    <citation type="submission" date="2020-10" db="EMBL/GenBank/DDBJ databases">
        <title>Sequencing the genomes of 1000 actinobacteria strains.</title>
        <authorList>
            <person name="Klenk H.-P."/>
        </authorList>
    </citation>
    <scope>NUCLEOTIDE SEQUENCE [LARGE SCALE GENOMIC DNA]</scope>
    <source>
        <strain evidence="3 4">DSM 46744</strain>
    </source>
</reference>
<feature type="region of interest" description="Disordered" evidence="1">
    <location>
        <begin position="294"/>
        <end position="315"/>
    </location>
</feature>
<dbReference type="EMBL" id="JADBDZ010000001">
    <property type="protein sequence ID" value="MBE1537024.1"/>
    <property type="molecule type" value="Genomic_DNA"/>
</dbReference>
<protein>
    <submittedName>
        <fullName evidence="3">Nucleoside-diphosphate-sugar epimerase</fullName>
    </submittedName>
</protein>
<gene>
    <name evidence="3" type="ORF">H4W34_006857</name>
</gene>
<dbReference type="SUPFAM" id="SSF51735">
    <property type="entry name" value="NAD(P)-binding Rossmann-fold domains"/>
    <property type="match status" value="1"/>
</dbReference>
<comment type="caution">
    <text evidence="3">The sequence shown here is derived from an EMBL/GenBank/DDBJ whole genome shotgun (WGS) entry which is preliminary data.</text>
</comment>
<accession>A0ABR9K2D8</accession>
<dbReference type="RefSeq" id="WP_192762964.1">
    <property type="nucleotide sequence ID" value="NZ_JADBDZ010000001.1"/>
</dbReference>
<dbReference type="InterPro" id="IPR051783">
    <property type="entry name" value="NAD(P)-dependent_oxidoreduct"/>
</dbReference>
<dbReference type="Proteomes" id="UP000627838">
    <property type="component" value="Unassembled WGS sequence"/>
</dbReference>